<dbReference type="GO" id="GO:0006779">
    <property type="term" value="P:porphyrin-containing compound biosynthetic process"/>
    <property type="evidence" value="ECO:0007669"/>
    <property type="project" value="TreeGrafter"/>
</dbReference>
<dbReference type="PROSITE" id="PS51918">
    <property type="entry name" value="RADICAL_SAM"/>
    <property type="match status" value="1"/>
</dbReference>
<dbReference type="InterPro" id="IPR007197">
    <property type="entry name" value="rSAM"/>
</dbReference>
<dbReference type="NCBIfam" id="TIGR03994">
    <property type="entry name" value="rSAM_HemZ"/>
    <property type="match status" value="1"/>
</dbReference>
<comment type="caution">
    <text evidence="2">The sequence shown here is derived from an EMBL/GenBank/DDBJ whole genome shotgun (WGS) entry which is preliminary data.</text>
</comment>
<dbReference type="AlphaFoldDB" id="A0A4R1PUX4"/>
<accession>A0A4R1PUX4</accession>
<reference evidence="2 3" key="1">
    <citation type="submission" date="2019-03" db="EMBL/GenBank/DDBJ databases">
        <title>Genomic Encyclopedia of Type Strains, Phase IV (KMG-IV): sequencing the most valuable type-strain genomes for metagenomic binning, comparative biology and taxonomic classification.</title>
        <authorList>
            <person name="Goeker M."/>
        </authorList>
    </citation>
    <scope>NUCLEOTIDE SEQUENCE [LARGE SCALE GENOMIC DNA]</scope>
    <source>
        <strain evidence="2 3">DSM 15969</strain>
    </source>
</reference>
<gene>
    <name evidence="2" type="ORF">EV210_11077</name>
</gene>
<dbReference type="SFLD" id="SFLDS00029">
    <property type="entry name" value="Radical_SAM"/>
    <property type="match status" value="1"/>
</dbReference>
<dbReference type="Gene3D" id="3.80.30.20">
    <property type="entry name" value="tm_1862 like domain"/>
    <property type="match status" value="1"/>
</dbReference>
<dbReference type="SUPFAM" id="SSF102114">
    <property type="entry name" value="Radical SAM enzymes"/>
    <property type="match status" value="1"/>
</dbReference>
<dbReference type="InterPro" id="IPR034505">
    <property type="entry name" value="Coproporphyrinogen-III_oxidase"/>
</dbReference>
<protein>
    <submittedName>
        <fullName evidence="2">Oxygen-independent coproporphyrinogen-3 oxidase</fullName>
    </submittedName>
</protein>
<dbReference type="InterPro" id="IPR058240">
    <property type="entry name" value="rSAM_sf"/>
</dbReference>
<dbReference type="Proteomes" id="UP000295063">
    <property type="component" value="Unassembled WGS sequence"/>
</dbReference>
<dbReference type="GO" id="GO:0003824">
    <property type="term" value="F:catalytic activity"/>
    <property type="evidence" value="ECO:0007669"/>
    <property type="project" value="InterPro"/>
</dbReference>
<evidence type="ECO:0000259" key="1">
    <source>
        <dbReference type="PROSITE" id="PS51918"/>
    </source>
</evidence>
<organism evidence="2 3">
    <name type="scientific">Anaerospora hongkongensis</name>
    <dbReference type="NCBI Taxonomy" id="244830"/>
    <lineage>
        <taxon>Bacteria</taxon>
        <taxon>Bacillati</taxon>
        <taxon>Bacillota</taxon>
        <taxon>Negativicutes</taxon>
        <taxon>Selenomonadales</taxon>
        <taxon>Sporomusaceae</taxon>
        <taxon>Anaerospora</taxon>
    </lineage>
</organism>
<dbReference type="SFLD" id="SFLDF00310">
    <property type="entry name" value="oxygen-independent_coproporphy"/>
    <property type="match status" value="1"/>
</dbReference>
<dbReference type="RefSeq" id="WP_243650572.1">
    <property type="nucleotide sequence ID" value="NZ_DAMAKO010000010.1"/>
</dbReference>
<dbReference type="PANTHER" id="PTHR13932">
    <property type="entry name" value="COPROPORPHYRINIGEN III OXIDASE"/>
    <property type="match status" value="1"/>
</dbReference>
<name>A0A4R1PUX4_9FIRM</name>
<keyword evidence="3" id="KW-1185">Reference proteome</keyword>
<evidence type="ECO:0000313" key="3">
    <source>
        <dbReference type="Proteomes" id="UP000295063"/>
    </source>
</evidence>
<dbReference type="SFLD" id="SFLDG01082">
    <property type="entry name" value="B12-binding_domain_containing"/>
    <property type="match status" value="1"/>
</dbReference>
<dbReference type="PANTHER" id="PTHR13932:SF1">
    <property type="entry name" value="OXYGEN-INDEPENDENT COPROPORPHYRINOGEN-III OXIDASE-LIKE PROTEIN HEMZ"/>
    <property type="match status" value="1"/>
</dbReference>
<dbReference type="GO" id="GO:0051539">
    <property type="term" value="F:4 iron, 4 sulfur cluster binding"/>
    <property type="evidence" value="ECO:0007669"/>
    <property type="project" value="TreeGrafter"/>
</dbReference>
<dbReference type="GO" id="GO:0005737">
    <property type="term" value="C:cytoplasm"/>
    <property type="evidence" value="ECO:0007669"/>
    <property type="project" value="TreeGrafter"/>
</dbReference>
<dbReference type="SMART" id="SM00729">
    <property type="entry name" value="Elp3"/>
    <property type="match status" value="1"/>
</dbReference>
<feature type="domain" description="Radical SAM core" evidence="1">
    <location>
        <begin position="163"/>
        <end position="402"/>
    </location>
</feature>
<evidence type="ECO:0000313" key="2">
    <source>
        <dbReference type="EMBL" id="TCL35834.1"/>
    </source>
</evidence>
<dbReference type="EMBL" id="SLUI01000010">
    <property type="protein sequence ID" value="TCL35834.1"/>
    <property type="molecule type" value="Genomic_DNA"/>
</dbReference>
<proteinExistence type="predicted"/>
<dbReference type="InterPro" id="IPR023404">
    <property type="entry name" value="rSAM_horseshoe"/>
</dbReference>
<dbReference type="InterPro" id="IPR006638">
    <property type="entry name" value="Elp3/MiaA/NifB-like_rSAM"/>
</dbReference>
<sequence>MNNEYQFTGDQQYSRDVQDVMALFMVGPATETGRIGRFSVTVECSAYQVVTQIEFQNEYGKTLTKTEHSNIQAAGNGTQPTVKQSIRLSLLKIMKEFTSYDPGPWGILRGVRPTKLAHRMLDQEQPVERIIHTFGHHYGVRADKAQLVTNIAVRQRPLLAQLAGTGRNIGVYIGIPFCPTRCLYCSFPGFTLPAKQSQVDAFLQALDTDMTNAAASIQKHGLTVMSVYVGGGTPTSFSEADFAQLLTSIKQTFINEHTKEFTVEAGRPDSISAGKIAAMRSAGVNRVSVNPQTMQQKTLDRIGRNHTVDDIVTVFHQFRQANIGIINMDVIAGLPGETEQDMIDTMEKIASLEPDNLTIHTLALKKGSRLKTSLSEHSLPNETVTGRMVEIAAAYARQLGMQPYYLYRQKYMTGNLENVGYSFPGKECLYNMQIMEERQTVIGVGPAAGTKAVNCRTFDLRKCYNAKDVTAYMNNLPIYLGDRQLLLDNLFAAGKEEISTC</sequence>
<dbReference type="Pfam" id="PF04055">
    <property type="entry name" value="Radical_SAM"/>
    <property type="match status" value="1"/>
</dbReference>
<dbReference type="SFLD" id="SFLDG01065">
    <property type="entry name" value="anaerobic_coproporphyrinogen-I"/>
    <property type="match status" value="1"/>
</dbReference>
<dbReference type="InterPro" id="IPR023995">
    <property type="entry name" value="HemZ"/>
</dbReference>
<dbReference type="CDD" id="cd01335">
    <property type="entry name" value="Radical_SAM"/>
    <property type="match status" value="1"/>
</dbReference>